<dbReference type="AlphaFoldDB" id="A0A173XNA2"/>
<reference evidence="1 3" key="1">
    <citation type="submission" date="2015-09" db="EMBL/GenBank/DDBJ databases">
        <authorList>
            <consortium name="Pathogen Informatics"/>
        </authorList>
    </citation>
    <scope>NUCLEOTIDE SEQUENCE [LARGE SCALE GENOMIC DNA]</scope>
    <source>
        <strain evidence="1 3">2789STDY5608854</strain>
    </source>
</reference>
<dbReference type="Proteomes" id="UP000434475">
    <property type="component" value="Unassembled WGS sequence"/>
</dbReference>
<organism evidence="1 3">
    <name type="scientific">Flavonifractor plautii</name>
    <name type="common">Fusobacterium plautii</name>
    <dbReference type="NCBI Taxonomy" id="292800"/>
    <lineage>
        <taxon>Bacteria</taxon>
        <taxon>Bacillati</taxon>
        <taxon>Bacillota</taxon>
        <taxon>Clostridia</taxon>
        <taxon>Eubacteriales</taxon>
        <taxon>Oscillospiraceae</taxon>
        <taxon>Flavonifractor</taxon>
    </lineage>
</organism>
<dbReference type="Proteomes" id="UP000095746">
    <property type="component" value="Unassembled WGS sequence"/>
</dbReference>
<evidence type="ECO:0000313" key="3">
    <source>
        <dbReference type="Proteomes" id="UP000095746"/>
    </source>
</evidence>
<evidence type="ECO:0000313" key="1">
    <source>
        <dbReference type="EMBL" id="CUN51898.1"/>
    </source>
</evidence>
<sequence>MEIKYNVQAPPKKAFNGGAKSEEVKAIEDFLTSGNAKNMCFEYGTEKEAKTKLSTVSSHKRKWNEKNPKKYDAYRVGNCIYIVRLTGKKG</sequence>
<dbReference type="RefSeq" id="WP_009257766.1">
    <property type="nucleotide sequence ID" value="NZ_BAABZG010000001.1"/>
</dbReference>
<evidence type="ECO:0000313" key="2">
    <source>
        <dbReference type="EMBL" id="MSB20740.1"/>
    </source>
</evidence>
<gene>
    <name evidence="1" type="ORF">ERS852411_00011</name>
    <name evidence="2" type="ORF">GKE97_14615</name>
</gene>
<name>A0A173XNA2_FLAPL</name>
<evidence type="ECO:0000313" key="4">
    <source>
        <dbReference type="Proteomes" id="UP000434475"/>
    </source>
</evidence>
<dbReference type="EMBL" id="WKPR01000015">
    <property type="protein sequence ID" value="MSB20740.1"/>
    <property type="molecule type" value="Genomic_DNA"/>
</dbReference>
<accession>A0A173XNA2</accession>
<protein>
    <submittedName>
        <fullName evidence="1">Uncharacterized protein</fullName>
    </submittedName>
</protein>
<dbReference type="EMBL" id="CYZT01000001">
    <property type="protein sequence ID" value="CUN51898.1"/>
    <property type="molecule type" value="Genomic_DNA"/>
</dbReference>
<proteinExistence type="predicted"/>
<reference evidence="2 4" key="2">
    <citation type="journal article" date="2019" name="Nat. Med.">
        <title>A library of human gut bacterial isolates paired with longitudinal multiomics data enables mechanistic microbiome research.</title>
        <authorList>
            <person name="Poyet M."/>
            <person name="Groussin M."/>
            <person name="Gibbons S.M."/>
            <person name="Avila-Pacheco J."/>
            <person name="Jiang X."/>
            <person name="Kearney S.M."/>
            <person name="Perrotta A.R."/>
            <person name="Berdy B."/>
            <person name="Zhao S."/>
            <person name="Lieberman T.D."/>
            <person name="Swanson P.K."/>
            <person name="Smith M."/>
            <person name="Roesemann S."/>
            <person name="Alexander J.E."/>
            <person name="Rich S.A."/>
            <person name="Livny J."/>
            <person name="Vlamakis H."/>
            <person name="Clish C."/>
            <person name="Bullock K."/>
            <person name="Deik A."/>
            <person name="Scott J."/>
            <person name="Pierce K.A."/>
            <person name="Xavier R.J."/>
            <person name="Alm E.J."/>
        </authorList>
    </citation>
    <scope>NUCLEOTIDE SEQUENCE [LARGE SCALE GENOMIC DNA]</scope>
    <source>
        <strain evidence="2 4">BIOML-A2</strain>
    </source>
</reference>